<keyword evidence="3" id="KW-1185">Reference proteome</keyword>
<accession>A0A2P4Z6Y4</accession>
<sequence length="189" mass="20209">MSKLLPAIFAILTVASAATVQETQLGTFGDKGKLYIKPAPPPAAYVNGTHTNSVLREDFSVTNFQCVPPGSNGPASGDDCAEIYRELLNISGQSYTIPPLEILTFEYISCAVGILNRDVCGDIHFTAGELAPFVNTMLQCPYNYGADGVIEGEDPPVMIVMTGLDEDLPSYTADGNCNDAHDELKRSQA</sequence>
<feature type="signal peptide" evidence="1">
    <location>
        <begin position="1"/>
        <end position="17"/>
    </location>
</feature>
<proteinExistence type="predicted"/>
<evidence type="ECO:0000313" key="3">
    <source>
        <dbReference type="Proteomes" id="UP000054821"/>
    </source>
</evidence>
<dbReference type="RefSeq" id="XP_018655817.1">
    <property type="nucleotide sequence ID" value="XM_018810965.1"/>
</dbReference>
<protein>
    <recommendedName>
        <fullName evidence="4">Ecp2 effector protein domain-containing protein</fullName>
    </recommendedName>
</protein>
<comment type="caution">
    <text evidence="2">The sequence shown here is derived from an EMBL/GenBank/DDBJ whole genome shotgun (WGS) entry which is preliminary data.</text>
</comment>
<keyword evidence="1" id="KW-0732">Signal</keyword>
<evidence type="ECO:0000313" key="2">
    <source>
        <dbReference type="EMBL" id="PON20040.1"/>
    </source>
</evidence>
<evidence type="ECO:0008006" key="4">
    <source>
        <dbReference type="Google" id="ProtNLM"/>
    </source>
</evidence>
<dbReference type="AlphaFoldDB" id="A0A2P4Z6Y4"/>
<reference evidence="2 3" key="1">
    <citation type="journal article" date="2016" name="Genome Announc.">
        <title>Draft Whole-Genome Sequence of Trichoderma gamsii T6085, a Promising Biocontrol Agent of Fusarium Head Blight on Wheat.</title>
        <authorList>
            <person name="Baroncelli R."/>
            <person name="Zapparata A."/>
            <person name="Piaggeschi G."/>
            <person name="Sarrocco S."/>
            <person name="Vannacci G."/>
        </authorList>
    </citation>
    <scope>NUCLEOTIDE SEQUENCE [LARGE SCALE GENOMIC DNA]</scope>
    <source>
        <strain evidence="2 3">T6085</strain>
    </source>
</reference>
<gene>
    <name evidence="2" type="ORF">TGAM01_v211084</name>
</gene>
<organism evidence="2 3">
    <name type="scientific">Trichoderma gamsii</name>
    <dbReference type="NCBI Taxonomy" id="398673"/>
    <lineage>
        <taxon>Eukaryota</taxon>
        <taxon>Fungi</taxon>
        <taxon>Dikarya</taxon>
        <taxon>Ascomycota</taxon>
        <taxon>Pezizomycotina</taxon>
        <taxon>Sordariomycetes</taxon>
        <taxon>Hypocreomycetidae</taxon>
        <taxon>Hypocreales</taxon>
        <taxon>Hypocreaceae</taxon>
        <taxon>Trichoderma</taxon>
    </lineage>
</organism>
<dbReference type="GeneID" id="29991048"/>
<evidence type="ECO:0000256" key="1">
    <source>
        <dbReference type="SAM" id="SignalP"/>
    </source>
</evidence>
<dbReference type="EMBL" id="JPDN02000089">
    <property type="protein sequence ID" value="PON20040.1"/>
    <property type="molecule type" value="Genomic_DNA"/>
</dbReference>
<feature type="chain" id="PRO_5015114567" description="Ecp2 effector protein domain-containing protein" evidence="1">
    <location>
        <begin position="18"/>
        <end position="189"/>
    </location>
</feature>
<name>A0A2P4Z6Y4_9HYPO</name>
<dbReference type="Proteomes" id="UP000054821">
    <property type="component" value="Unassembled WGS sequence"/>
</dbReference>